<organism evidence="1">
    <name type="scientific">bioreactor metagenome</name>
    <dbReference type="NCBI Taxonomy" id="1076179"/>
    <lineage>
        <taxon>unclassified sequences</taxon>
        <taxon>metagenomes</taxon>
        <taxon>ecological metagenomes</taxon>
    </lineage>
</organism>
<sequence length="206" mass="21800">MHHGDFTAQAVGLVPVVGDHQGCAAEGGNYVPHGLLQLPAQEAVQRGKGLVQHQDARAAQQNSGQGHSLLLPAGQLSGQTLFQPREIQGLQHFSDFCPPGFAPEPFVQTGLHILLHSHVGKQGVVLKQQAHPALLRRKIDASGAIEQGLSVQDNLALVRPLNPGNAPQSHGLSRAGAAQKGHGLVPRFQLNLKGEAAKGLSDIYRQ</sequence>
<accession>A0A645CYD8</accession>
<dbReference type="AntiFam" id="ANF00095">
    <property type="entry name" value="Shadow ORF (opposite ABC transporters)"/>
</dbReference>
<dbReference type="AntiFam" id="ANF00142">
    <property type="entry name" value="Shadow ORF (opposite yadG)"/>
</dbReference>
<comment type="caution">
    <text evidence="1">The sequence shown here is derived from an EMBL/GenBank/DDBJ whole genome shotgun (WGS) entry which is preliminary data.</text>
</comment>
<protein>
    <submittedName>
        <fullName evidence="1">Uncharacterized protein</fullName>
    </submittedName>
</protein>
<dbReference type="EMBL" id="VSSQ01030914">
    <property type="protein sequence ID" value="MPM81602.1"/>
    <property type="molecule type" value="Genomic_DNA"/>
</dbReference>
<proteinExistence type="predicted"/>
<evidence type="ECO:0000313" key="1">
    <source>
        <dbReference type="EMBL" id="MPM81602.1"/>
    </source>
</evidence>
<name>A0A645CYD8_9ZZZZ</name>
<reference evidence="1" key="1">
    <citation type="submission" date="2019-08" db="EMBL/GenBank/DDBJ databases">
        <authorList>
            <person name="Kucharzyk K."/>
            <person name="Murdoch R.W."/>
            <person name="Higgins S."/>
            <person name="Loffler F."/>
        </authorList>
    </citation>
    <scope>NUCLEOTIDE SEQUENCE</scope>
</reference>
<dbReference type="AlphaFoldDB" id="A0A645CYD8"/>
<gene>
    <name evidence="1" type="ORF">SDC9_128658</name>
</gene>